<dbReference type="GO" id="GO:0003676">
    <property type="term" value="F:nucleic acid binding"/>
    <property type="evidence" value="ECO:0007669"/>
    <property type="project" value="InterPro"/>
</dbReference>
<dbReference type="InterPro" id="IPR056671">
    <property type="entry name" value="DUF7769"/>
</dbReference>
<dbReference type="Proteomes" id="UP000005238">
    <property type="component" value="Unassembled WGS sequence"/>
</dbReference>
<dbReference type="VEuPathDB" id="FungiDB:KRP22_6255"/>
<protein>
    <recommendedName>
        <fullName evidence="1">DUF7769 domain-containing protein</fullName>
    </recommendedName>
</protein>
<feature type="domain" description="DUF7769" evidence="1">
    <location>
        <begin position="12"/>
        <end position="63"/>
    </location>
</feature>
<dbReference type="VEuPathDB" id="FungiDB:KRP22_11088"/>
<dbReference type="Gene3D" id="3.30.420.10">
    <property type="entry name" value="Ribonuclease H-like superfamily/Ribonuclease H"/>
    <property type="match status" value="1"/>
</dbReference>
<dbReference type="InterPro" id="IPR036397">
    <property type="entry name" value="RNaseH_sf"/>
</dbReference>
<dbReference type="HOGENOM" id="CLU_032691_0_1_1"/>
<reference evidence="3" key="1">
    <citation type="journal article" date="2006" name="Science">
        <title>Phytophthora genome sequences uncover evolutionary origins and mechanisms of pathogenesis.</title>
        <authorList>
            <person name="Tyler B.M."/>
            <person name="Tripathy S."/>
            <person name="Zhang X."/>
            <person name="Dehal P."/>
            <person name="Jiang R.H."/>
            <person name="Aerts A."/>
            <person name="Arredondo F.D."/>
            <person name="Baxter L."/>
            <person name="Bensasson D."/>
            <person name="Beynon J.L."/>
            <person name="Chapman J."/>
            <person name="Damasceno C.M."/>
            <person name="Dorrance A.E."/>
            <person name="Dou D."/>
            <person name="Dickerman A.W."/>
            <person name="Dubchak I.L."/>
            <person name="Garbelotto M."/>
            <person name="Gijzen M."/>
            <person name="Gordon S.G."/>
            <person name="Govers F."/>
            <person name="Grunwald N.J."/>
            <person name="Huang W."/>
            <person name="Ivors K.L."/>
            <person name="Jones R.W."/>
            <person name="Kamoun S."/>
            <person name="Krampis K."/>
            <person name="Lamour K.H."/>
            <person name="Lee M.K."/>
            <person name="McDonald W.H."/>
            <person name="Medina M."/>
            <person name="Meijer H.J."/>
            <person name="Nordberg E.K."/>
            <person name="Maclean D.J."/>
            <person name="Ospina-Giraldo M.D."/>
            <person name="Morris P.F."/>
            <person name="Phuntumart V."/>
            <person name="Putnam N.H."/>
            <person name="Rash S."/>
            <person name="Rose J.K."/>
            <person name="Sakihama Y."/>
            <person name="Salamov A.A."/>
            <person name="Savidor A."/>
            <person name="Scheuring C.F."/>
            <person name="Smith B.M."/>
            <person name="Sobral B.W."/>
            <person name="Terry A."/>
            <person name="Torto-Alalibo T.A."/>
            <person name="Win J."/>
            <person name="Xu Z."/>
            <person name="Zhang H."/>
            <person name="Grigoriev I.V."/>
            <person name="Rokhsar D.S."/>
            <person name="Boore J.L."/>
        </authorList>
    </citation>
    <scope>NUCLEOTIDE SEQUENCE [LARGE SCALE GENOMIC DNA]</scope>
    <source>
        <strain evidence="3">Pr102</strain>
    </source>
</reference>
<organism evidence="2 3">
    <name type="scientific">Phytophthora ramorum</name>
    <name type="common">Sudden oak death agent</name>
    <dbReference type="NCBI Taxonomy" id="164328"/>
    <lineage>
        <taxon>Eukaryota</taxon>
        <taxon>Sar</taxon>
        <taxon>Stramenopiles</taxon>
        <taxon>Oomycota</taxon>
        <taxon>Peronosporomycetes</taxon>
        <taxon>Peronosporales</taxon>
        <taxon>Peronosporaceae</taxon>
        <taxon>Phytophthora</taxon>
    </lineage>
</organism>
<dbReference type="VEuPathDB" id="FungiDB:KRP23_14916"/>
<dbReference type="AlphaFoldDB" id="H3GNH2"/>
<dbReference type="EMBL" id="DS566026">
    <property type="status" value="NOT_ANNOTATED_CDS"/>
    <property type="molecule type" value="Genomic_DNA"/>
</dbReference>
<dbReference type="InParanoid" id="H3GNH2"/>
<proteinExistence type="predicted"/>
<dbReference type="eggNOG" id="ENOG502QQNW">
    <property type="taxonomic scope" value="Eukaryota"/>
</dbReference>
<name>H3GNH2_PHYRM</name>
<accession>H3GNH2</accession>
<keyword evidence="3" id="KW-1185">Reference proteome</keyword>
<sequence>MEKPNTVSKTNLADAERQQVLAALLIRSTNGRLKHGDIAVAETEGIHPSTIFRIWTRAKTEEARTGRFASPSRRLRSGRRPADHTAMLERLQGVDVVERSAVRSVAAPPRSCECTKPLLTEANKVQRLQFALSHIQRNTMLFDDMLDAVHVDEKLFYITQPTRRFLLLLGEVAPVRRLYSRHYITCVVVLAAIARPRKHVVVQQDNAPAHIPKADAAFAEAARASGCNVVLRNQPPNCPGLFSAVQMRQRKKRVRTIDELIEVVVSSYWELPMRTINAAFLSVQGSLGDSIAQAGDNNYKPRHMKKEKLRREGRLSVSIRYCEREEQILTGSVTL</sequence>
<reference evidence="2" key="2">
    <citation type="submission" date="2015-06" db="UniProtKB">
        <authorList>
            <consortium name="EnsemblProtists"/>
        </authorList>
    </citation>
    <scope>IDENTIFICATION</scope>
    <source>
        <strain evidence="2">Pr102</strain>
    </source>
</reference>
<evidence type="ECO:0000313" key="3">
    <source>
        <dbReference type="Proteomes" id="UP000005238"/>
    </source>
</evidence>
<evidence type="ECO:0000313" key="2">
    <source>
        <dbReference type="EnsemblProtists" id="Phyra78156"/>
    </source>
</evidence>
<evidence type="ECO:0000259" key="1">
    <source>
        <dbReference type="Pfam" id="PF24964"/>
    </source>
</evidence>
<dbReference type="Pfam" id="PF24964">
    <property type="entry name" value="DUF7769"/>
    <property type="match status" value="1"/>
</dbReference>
<dbReference type="PANTHER" id="PTHR47169:SF2">
    <property type="entry name" value="OS01G0541250 PROTEIN"/>
    <property type="match status" value="1"/>
</dbReference>
<dbReference type="EnsemblProtists" id="Phyra78156">
    <property type="protein sequence ID" value="Phyra78156"/>
    <property type="gene ID" value="Phyra78156"/>
</dbReference>
<dbReference type="PANTHER" id="PTHR47169">
    <property type="entry name" value="OS01G0541250 PROTEIN"/>
    <property type="match status" value="1"/>
</dbReference>